<dbReference type="InterPro" id="IPR023614">
    <property type="entry name" value="Porin_dom_sf"/>
</dbReference>
<protein>
    <submittedName>
        <fullName evidence="2">OprO/OprP family phosphate-selective porin</fullName>
    </submittedName>
</protein>
<proteinExistence type="predicted"/>
<organism evidence="2 3">
    <name type="scientific">Lysobacter yangpyeongensis</name>
    <dbReference type="NCBI Taxonomy" id="346182"/>
    <lineage>
        <taxon>Bacteria</taxon>
        <taxon>Pseudomonadati</taxon>
        <taxon>Pseudomonadota</taxon>
        <taxon>Gammaproteobacteria</taxon>
        <taxon>Lysobacterales</taxon>
        <taxon>Lysobacteraceae</taxon>
        <taxon>Lysobacter</taxon>
    </lineage>
</organism>
<keyword evidence="1" id="KW-0732">Signal</keyword>
<dbReference type="Pfam" id="PF07396">
    <property type="entry name" value="Porin_O_P"/>
    <property type="match status" value="1"/>
</dbReference>
<feature type="chain" id="PRO_5046164123" evidence="1">
    <location>
        <begin position="24"/>
        <end position="364"/>
    </location>
</feature>
<evidence type="ECO:0000313" key="2">
    <source>
        <dbReference type="EMBL" id="MFC5568950.1"/>
    </source>
</evidence>
<dbReference type="SUPFAM" id="SSF56935">
    <property type="entry name" value="Porins"/>
    <property type="match status" value="1"/>
</dbReference>
<dbReference type="RefSeq" id="WP_386752716.1">
    <property type="nucleotide sequence ID" value="NZ_JBHSNM010000001.1"/>
</dbReference>
<feature type="signal peptide" evidence="1">
    <location>
        <begin position="1"/>
        <end position="23"/>
    </location>
</feature>
<keyword evidence="3" id="KW-1185">Reference proteome</keyword>
<dbReference type="InterPro" id="IPR010870">
    <property type="entry name" value="Porin_O/P"/>
</dbReference>
<evidence type="ECO:0000256" key="1">
    <source>
        <dbReference type="SAM" id="SignalP"/>
    </source>
</evidence>
<gene>
    <name evidence="2" type="ORF">ACFPN1_02585</name>
</gene>
<comment type="caution">
    <text evidence="2">The sequence shown here is derived from an EMBL/GenBank/DDBJ whole genome shotgun (WGS) entry which is preliminary data.</text>
</comment>
<dbReference type="EMBL" id="JBHSNM010000001">
    <property type="protein sequence ID" value="MFC5568950.1"/>
    <property type="molecule type" value="Genomic_DNA"/>
</dbReference>
<evidence type="ECO:0000313" key="3">
    <source>
        <dbReference type="Proteomes" id="UP001596036"/>
    </source>
</evidence>
<name>A0ABW0SIY5_9GAMM</name>
<reference evidence="3" key="1">
    <citation type="journal article" date="2019" name="Int. J. Syst. Evol. Microbiol.">
        <title>The Global Catalogue of Microorganisms (GCM) 10K type strain sequencing project: providing services to taxonomists for standard genome sequencing and annotation.</title>
        <authorList>
            <consortium name="The Broad Institute Genomics Platform"/>
            <consortium name="The Broad Institute Genome Sequencing Center for Infectious Disease"/>
            <person name="Wu L."/>
            <person name="Ma J."/>
        </authorList>
    </citation>
    <scope>NUCLEOTIDE SEQUENCE [LARGE SCALE GENOMIC DNA]</scope>
    <source>
        <strain evidence="3">KACC 11407</strain>
    </source>
</reference>
<dbReference type="Gene3D" id="2.40.160.10">
    <property type="entry name" value="Porin"/>
    <property type="match status" value="1"/>
</dbReference>
<dbReference type="Proteomes" id="UP001596036">
    <property type="component" value="Unassembled WGS sequence"/>
</dbReference>
<accession>A0ABW0SIY5</accession>
<sequence>MNPLSLRAACFFACASLSPAAVADGLPFDFSPTANIQYDWAQVDSDRIATEGEEGFRRARLGFRLKDPGKRWQFVAEHDFADRTPPDAYLELRPRAGHSIRVGQFKQPFTLEDANSDKQTAFLEPSFVGSFIVSRRIGAEYARFGKHGTLNAAVFDQRLDGTSESRGASLRGTWLLHSDKTGAAHVGMSLSSESPRNERASFSANPGTTFTTLKSVSTGALADVDRLDRAAVEGVWLRRNWSLQGEAAQVVAHRGAGLADFHGNASSALLTWSPTGAARTYKRGIAAAPSADDAMAWELALRWSAIDLDDGAVAGGHAESLGFAATCYFNSNVRLIANIVRVDSARRGIHDDPLVVGTRIQYTY</sequence>